<feature type="transmembrane region" description="Helical" evidence="1">
    <location>
        <begin position="162"/>
        <end position="185"/>
    </location>
</feature>
<sequence>MPPARVDALVRELAAYAVEARSPLVEEFGPAGELADRLTDRQSADAADGPEAGAETWVWTADALQEVRLLERFGGQGWEVERLDRLGRFVCRRDRQHPLRWAYRREAAGPRERERLTGRLATEGWEPCGVWGPFAYFKRPEAAVTGPAARLSRPPAPPRRRVYFAPRLCVTLVASVLVAVVMVRLGASGTGSTDGETLAGALVGLAAGGLLGARVWKSASRKHSG</sequence>
<reference evidence="2 4" key="1">
    <citation type="submission" date="2020-02" db="EMBL/GenBank/DDBJ databases">
        <title>Whole genome shotgun sequence of Streptomyces diastaticus subsp. diastaticus NBRC 13412.</title>
        <authorList>
            <person name="Ichikawa N."/>
            <person name="Komaki H."/>
            <person name="Tamura T."/>
        </authorList>
    </citation>
    <scope>NUCLEOTIDE SEQUENCE [LARGE SCALE GENOMIC DNA]</scope>
    <source>
        <strain evidence="2 4">NBRC 13412</strain>
    </source>
</reference>
<evidence type="ECO:0000313" key="3">
    <source>
        <dbReference type="EMBL" id="GFH75275.1"/>
    </source>
</evidence>
<protein>
    <recommendedName>
        <fullName evidence="5">DUF2812 domain-containing protein</fullName>
    </recommendedName>
</protein>
<proteinExistence type="predicted"/>
<accession>A0ABQ1CGK8</accession>
<feature type="transmembrane region" description="Helical" evidence="1">
    <location>
        <begin position="197"/>
        <end position="216"/>
    </location>
</feature>
<organism evidence="2 4">
    <name type="scientific">Streptomyces diastaticus subsp. diastaticus</name>
    <dbReference type="NCBI Taxonomy" id="68040"/>
    <lineage>
        <taxon>Bacteria</taxon>
        <taxon>Bacillati</taxon>
        <taxon>Actinomycetota</taxon>
        <taxon>Actinomycetes</taxon>
        <taxon>Kitasatosporales</taxon>
        <taxon>Streptomycetaceae</taxon>
        <taxon>Streptomyces</taxon>
        <taxon>Streptomyces diastaticus group</taxon>
    </lineage>
</organism>
<gene>
    <name evidence="2" type="ORF">Sdia_00060</name>
    <name evidence="3" type="ORF">Sdia_60430</name>
</gene>
<evidence type="ECO:0000313" key="2">
    <source>
        <dbReference type="EMBL" id="GFH69238.1"/>
    </source>
</evidence>
<dbReference type="Proteomes" id="UP000472710">
    <property type="component" value="Unassembled WGS sequence"/>
</dbReference>
<keyword evidence="4" id="KW-1185">Reference proteome</keyword>
<keyword evidence="1" id="KW-1133">Transmembrane helix</keyword>
<keyword evidence="1" id="KW-0812">Transmembrane</keyword>
<dbReference type="EMBL" id="BLLN01000001">
    <property type="protein sequence ID" value="GFH69238.1"/>
    <property type="molecule type" value="Genomic_DNA"/>
</dbReference>
<name>A0ABQ1CGK8_STRDI</name>
<keyword evidence="1" id="KW-0472">Membrane</keyword>
<dbReference type="EMBL" id="BLLN01000008">
    <property type="protein sequence ID" value="GFH75275.1"/>
    <property type="molecule type" value="Genomic_DNA"/>
</dbReference>
<evidence type="ECO:0000313" key="4">
    <source>
        <dbReference type="Proteomes" id="UP000472710"/>
    </source>
</evidence>
<comment type="caution">
    <text evidence="2">The sequence shown here is derived from an EMBL/GenBank/DDBJ whole genome shotgun (WGS) entry which is preliminary data.</text>
</comment>
<evidence type="ECO:0000256" key="1">
    <source>
        <dbReference type="SAM" id="Phobius"/>
    </source>
</evidence>
<evidence type="ECO:0008006" key="5">
    <source>
        <dbReference type="Google" id="ProtNLM"/>
    </source>
</evidence>